<evidence type="ECO:0000313" key="2">
    <source>
        <dbReference type="EMBL" id="PPU06571.1"/>
    </source>
</evidence>
<organism evidence="2 3">
    <name type="scientific">Xanthomonas arboricola</name>
    <dbReference type="NCBI Taxonomy" id="56448"/>
    <lineage>
        <taxon>Bacteria</taxon>
        <taxon>Pseudomonadati</taxon>
        <taxon>Pseudomonadota</taxon>
        <taxon>Gammaproteobacteria</taxon>
        <taxon>Lysobacterales</taxon>
        <taxon>Lysobacteraceae</taxon>
        <taxon>Xanthomonas</taxon>
    </lineage>
</organism>
<dbReference type="RefSeq" id="WP_104538699.1">
    <property type="nucleotide sequence ID" value="NZ_MIGY01000003.1"/>
</dbReference>
<dbReference type="Proteomes" id="UP000239204">
    <property type="component" value="Unassembled WGS sequence"/>
</dbReference>
<evidence type="ECO:0000256" key="1">
    <source>
        <dbReference type="SAM" id="Phobius"/>
    </source>
</evidence>
<evidence type="ECO:0000313" key="3">
    <source>
        <dbReference type="Proteomes" id="UP000239204"/>
    </source>
</evidence>
<feature type="transmembrane region" description="Helical" evidence="1">
    <location>
        <begin position="128"/>
        <end position="147"/>
    </location>
</feature>
<name>A0A2S7ABS4_9XANT</name>
<protein>
    <recommendedName>
        <fullName evidence="4">Transmembrane protein</fullName>
    </recommendedName>
</protein>
<reference evidence="2 3" key="1">
    <citation type="submission" date="2016-08" db="EMBL/GenBank/DDBJ databases">
        <title>Evolution of the type three secretion system and type three effector repertoires in Xanthomonas.</title>
        <authorList>
            <person name="Merda D."/>
            <person name="Briand M."/>
            <person name="Bosis E."/>
            <person name="Rousseau C."/>
            <person name="Portier P."/>
            <person name="Jacques M.-A."/>
            <person name="Fischer-Le Saux M."/>
        </authorList>
    </citation>
    <scope>NUCLEOTIDE SEQUENCE [LARGE SCALE GENOMIC DNA]</scope>
    <source>
        <strain evidence="2 3">CFBP 7645</strain>
    </source>
</reference>
<gene>
    <name evidence="2" type="ORF">XarjCFBP7645_19015</name>
</gene>
<proteinExistence type="predicted"/>
<keyword evidence="1" id="KW-0472">Membrane</keyword>
<comment type="caution">
    <text evidence="2">The sequence shown here is derived from an EMBL/GenBank/DDBJ whole genome shotgun (WGS) entry which is preliminary data.</text>
</comment>
<dbReference type="AlphaFoldDB" id="A0A2S7ABS4"/>
<evidence type="ECO:0008006" key="4">
    <source>
        <dbReference type="Google" id="ProtNLM"/>
    </source>
</evidence>
<dbReference type="EMBL" id="MIGY01000003">
    <property type="protein sequence ID" value="PPU06571.1"/>
    <property type="molecule type" value="Genomic_DNA"/>
</dbReference>
<accession>A0A2S7ABS4</accession>
<keyword evidence="1" id="KW-1133">Transmembrane helix</keyword>
<sequence>MNNALMRLATMRAVLRQGAPLDRCSLLLLAAAIVLLGVAQAPPLIQLSYALSIVTGLIQRYWALRVGLDVDLLESVIAHVERRGGSEEDAAQQLDAALYAVGLLARLPPVRDWSSRWAGMRRLLRRQVLCLAVQALALGAALALWVLR</sequence>
<keyword evidence="1" id="KW-0812">Transmembrane</keyword>